<evidence type="ECO:0000313" key="2">
    <source>
        <dbReference type="Proteomes" id="UP001500459"/>
    </source>
</evidence>
<proteinExistence type="predicted"/>
<gene>
    <name evidence="1" type="ORF">GCM10022393_21710</name>
</gene>
<evidence type="ECO:0000313" key="1">
    <source>
        <dbReference type="EMBL" id="GAA3509160.1"/>
    </source>
</evidence>
<name>A0ABP6UL61_9FLAO</name>
<accession>A0ABP6UL61</accession>
<sequence>MSDTDLIISQNKLINTISNSELYPQFVSQIQKDLNRAGIDYTIVRVSNPKELFEEIQRLIFEKLTHNFNEYLNWLYAVDVSEVEVRNIKSEHSKDISQKVTYLILKREWQKVWYRNKF</sequence>
<dbReference type="EMBL" id="BAABCW010000007">
    <property type="protein sequence ID" value="GAA3509160.1"/>
    <property type="molecule type" value="Genomic_DNA"/>
</dbReference>
<comment type="caution">
    <text evidence="1">The sequence shown here is derived from an EMBL/GenBank/DDBJ whole genome shotgun (WGS) entry which is preliminary data.</text>
</comment>
<reference evidence="2" key="1">
    <citation type="journal article" date="2019" name="Int. J. Syst. Evol. Microbiol.">
        <title>The Global Catalogue of Microorganisms (GCM) 10K type strain sequencing project: providing services to taxonomists for standard genome sequencing and annotation.</title>
        <authorList>
            <consortium name="The Broad Institute Genomics Platform"/>
            <consortium name="The Broad Institute Genome Sequencing Center for Infectious Disease"/>
            <person name="Wu L."/>
            <person name="Ma J."/>
        </authorList>
    </citation>
    <scope>NUCLEOTIDE SEQUENCE [LARGE SCALE GENOMIC DNA]</scope>
    <source>
        <strain evidence="2">JCM 17106</strain>
    </source>
</reference>
<keyword evidence="2" id="KW-1185">Reference proteome</keyword>
<protein>
    <submittedName>
        <fullName evidence="1">Uncharacterized protein</fullName>
    </submittedName>
</protein>
<organism evidence="1 2">
    <name type="scientific">Aquimarina addita</name>
    <dbReference type="NCBI Taxonomy" id="870485"/>
    <lineage>
        <taxon>Bacteria</taxon>
        <taxon>Pseudomonadati</taxon>
        <taxon>Bacteroidota</taxon>
        <taxon>Flavobacteriia</taxon>
        <taxon>Flavobacteriales</taxon>
        <taxon>Flavobacteriaceae</taxon>
        <taxon>Aquimarina</taxon>
    </lineage>
</organism>
<dbReference type="Proteomes" id="UP001500459">
    <property type="component" value="Unassembled WGS sequence"/>
</dbReference>